<sequence length="95" mass="11417">MRNRSKEKEQRCREKNKVVAAPCRNKKEQMEFLQRESEWLELMNAELKTQMEELKQEWQQLILMLNWHRPTCVVRTDSVKTPDSEGNSLLGQLEK</sequence>
<feature type="coiled-coil region" evidence="1">
    <location>
        <begin position="30"/>
        <end position="64"/>
    </location>
</feature>
<dbReference type="GO" id="GO:0000981">
    <property type="term" value="F:DNA-binding transcription factor activity, RNA polymerase II-specific"/>
    <property type="evidence" value="ECO:0007669"/>
    <property type="project" value="TreeGrafter"/>
</dbReference>
<reference evidence="2" key="1">
    <citation type="submission" date="2023-06" db="EMBL/GenBank/DDBJ databases">
        <title>Reference genome for the Northern bat (Eptesicus nilssonii), a most northern bat species.</title>
        <authorList>
            <person name="Laine V.N."/>
            <person name="Pulliainen A.T."/>
            <person name="Lilley T.M."/>
        </authorList>
    </citation>
    <scope>NUCLEOTIDE SEQUENCE</scope>
    <source>
        <strain evidence="2">BLF_Eptnil</strain>
        <tissue evidence="2">Kidney</tissue>
    </source>
</reference>
<dbReference type="Gene3D" id="1.20.5.170">
    <property type="match status" value="1"/>
</dbReference>
<comment type="caution">
    <text evidence="2">The sequence shown here is derived from an EMBL/GenBank/DDBJ whole genome shotgun (WGS) entry which is preliminary data.</text>
</comment>
<dbReference type="Proteomes" id="UP001177744">
    <property type="component" value="Unassembled WGS sequence"/>
</dbReference>
<dbReference type="InterPro" id="IPR046347">
    <property type="entry name" value="bZIP_sf"/>
</dbReference>
<dbReference type="PANTHER" id="PTHR23351:SF10">
    <property type="entry name" value="JUN DIMERIZATION PROTEIN 2"/>
    <property type="match status" value="1"/>
</dbReference>
<dbReference type="GO" id="GO:0005634">
    <property type="term" value="C:nucleus"/>
    <property type="evidence" value="ECO:0007669"/>
    <property type="project" value="TreeGrafter"/>
</dbReference>
<dbReference type="AlphaFoldDB" id="A0AA40I9R7"/>
<proteinExistence type="predicted"/>
<evidence type="ECO:0000313" key="3">
    <source>
        <dbReference type="Proteomes" id="UP001177744"/>
    </source>
</evidence>
<accession>A0AA40I9R7</accession>
<evidence type="ECO:0008006" key="4">
    <source>
        <dbReference type="Google" id="ProtNLM"/>
    </source>
</evidence>
<evidence type="ECO:0000256" key="1">
    <source>
        <dbReference type="SAM" id="Coils"/>
    </source>
</evidence>
<dbReference type="InterPro" id="IPR000837">
    <property type="entry name" value="AP-1"/>
</dbReference>
<dbReference type="SUPFAM" id="SSF57959">
    <property type="entry name" value="Leucine zipper domain"/>
    <property type="match status" value="1"/>
</dbReference>
<dbReference type="PANTHER" id="PTHR23351">
    <property type="entry name" value="FOS TRANSCRIPTION FACTOR-RELATED"/>
    <property type="match status" value="1"/>
</dbReference>
<keyword evidence="3" id="KW-1185">Reference proteome</keyword>
<gene>
    <name evidence="2" type="ORF">QTO34_008158</name>
</gene>
<organism evidence="2 3">
    <name type="scientific">Cnephaeus nilssonii</name>
    <name type="common">Northern bat</name>
    <name type="synonym">Eptesicus nilssonii</name>
    <dbReference type="NCBI Taxonomy" id="3371016"/>
    <lineage>
        <taxon>Eukaryota</taxon>
        <taxon>Metazoa</taxon>
        <taxon>Chordata</taxon>
        <taxon>Craniata</taxon>
        <taxon>Vertebrata</taxon>
        <taxon>Euteleostomi</taxon>
        <taxon>Mammalia</taxon>
        <taxon>Eutheria</taxon>
        <taxon>Laurasiatheria</taxon>
        <taxon>Chiroptera</taxon>
        <taxon>Yangochiroptera</taxon>
        <taxon>Vespertilionidae</taxon>
        <taxon>Cnephaeus</taxon>
    </lineage>
</organism>
<dbReference type="GO" id="GO:0000978">
    <property type="term" value="F:RNA polymerase II cis-regulatory region sequence-specific DNA binding"/>
    <property type="evidence" value="ECO:0007669"/>
    <property type="project" value="TreeGrafter"/>
</dbReference>
<dbReference type="EMBL" id="JAULJE010000002">
    <property type="protein sequence ID" value="KAK1345694.1"/>
    <property type="molecule type" value="Genomic_DNA"/>
</dbReference>
<name>A0AA40I9R7_CNENI</name>
<protein>
    <recommendedName>
        <fullName evidence="4">BZIP domain-containing protein</fullName>
    </recommendedName>
</protein>
<evidence type="ECO:0000313" key="2">
    <source>
        <dbReference type="EMBL" id="KAK1345694.1"/>
    </source>
</evidence>
<keyword evidence="1" id="KW-0175">Coiled coil</keyword>